<dbReference type="InterPro" id="IPR027417">
    <property type="entry name" value="P-loop_NTPase"/>
</dbReference>
<dbReference type="Proteomes" id="UP000267268">
    <property type="component" value="Chromosome 2"/>
</dbReference>
<accession>A0A3Q9FSH3</accession>
<dbReference type="InterPro" id="IPR050678">
    <property type="entry name" value="DNA_Partitioning_ATPase"/>
</dbReference>
<dbReference type="AlphaFoldDB" id="A0A3Q9FSH3"/>
<dbReference type="GO" id="GO:0003677">
    <property type="term" value="F:DNA binding"/>
    <property type="evidence" value="ECO:0007669"/>
    <property type="project" value="InterPro"/>
</dbReference>
<dbReference type="RefSeq" id="WP_126619098.1">
    <property type="nucleotide sequence ID" value="NZ_CP034563.1"/>
</dbReference>
<dbReference type="CDD" id="cd00093">
    <property type="entry name" value="HTH_XRE"/>
    <property type="match status" value="1"/>
</dbReference>
<dbReference type="CDD" id="cd02042">
    <property type="entry name" value="ParAB_family"/>
    <property type="match status" value="1"/>
</dbReference>
<dbReference type="InterPro" id="IPR010982">
    <property type="entry name" value="Lambda_DNA-bd_dom_sf"/>
</dbReference>
<dbReference type="Gene3D" id="1.10.260.40">
    <property type="entry name" value="lambda repressor-like DNA-binding domains"/>
    <property type="match status" value="1"/>
</dbReference>
<keyword evidence="3" id="KW-1185">Reference proteome</keyword>
<organism evidence="2 3">
    <name type="scientific">Flammeovirga pectinis</name>
    <dbReference type="NCBI Taxonomy" id="2494373"/>
    <lineage>
        <taxon>Bacteria</taxon>
        <taxon>Pseudomonadati</taxon>
        <taxon>Bacteroidota</taxon>
        <taxon>Cytophagia</taxon>
        <taxon>Cytophagales</taxon>
        <taxon>Flammeovirgaceae</taxon>
        <taxon>Flammeovirga</taxon>
    </lineage>
</organism>
<proteinExistence type="predicted"/>
<evidence type="ECO:0000259" key="1">
    <source>
        <dbReference type="PROSITE" id="PS50943"/>
    </source>
</evidence>
<name>A0A3Q9FSH3_9BACT</name>
<dbReference type="EMBL" id="CP034563">
    <property type="protein sequence ID" value="AZQ64910.1"/>
    <property type="molecule type" value="Genomic_DNA"/>
</dbReference>
<dbReference type="PANTHER" id="PTHR13696:SF99">
    <property type="entry name" value="COBYRINIC ACID AC-DIAMIDE SYNTHASE"/>
    <property type="match status" value="1"/>
</dbReference>
<dbReference type="Pfam" id="PF01381">
    <property type="entry name" value="HTH_3"/>
    <property type="match status" value="1"/>
</dbReference>
<dbReference type="InterPro" id="IPR001387">
    <property type="entry name" value="Cro/C1-type_HTH"/>
</dbReference>
<reference evidence="2 3" key="1">
    <citation type="submission" date="2018-12" db="EMBL/GenBank/DDBJ databases">
        <title>Flammeovirga pectinis sp. nov., isolated from the gut of the Korean scallop, Patinopecten yessoensis.</title>
        <authorList>
            <person name="Bae J.-W."/>
            <person name="Jeong Y.-S."/>
            <person name="Kang W."/>
        </authorList>
    </citation>
    <scope>NUCLEOTIDE SEQUENCE [LARGE SCALE GENOMIC DNA]</scope>
    <source>
        <strain evidence="2 3">L12M1</strain>
    </source>
</reference>
<dbReference type="SUPFAM" id="SSF52540">
    <property type="entry name" value="P-loop containing nucleoside triphosphate hydrolases"/>
    <property type="match status" value="1"/>
</dbReference>
<evidence type="ECO:0000313" key="2">
    <source>
        <dbReference type="EMBL" id="AZQ64910.1"/>
    </source>
</evidence>
<gene>
    <name evidence="2" type="ORF">EI427_22040</name>
</gene>
<dbReference type="PROSITE" id="PS50943">
    <property type="entry name" value="HTH_CROC1"/>
    <property type="match status" value="1"/>
</dbReference>
<dbReference type="Gene3D" id="3.40.50.300">
    <property type="entry name" value="P-loop containing nucleotide triphosphate hydrolases"/>
    <property type="match status" value="1"/>
</dbReference>
<feature type="domain" description="HTH cro/C1-type" evidence="1">
    <location>
        <begin position="6"/>
        <end position="60"/>
    </location>
</feature>
<dbReference type="OrthoDB" id="3831186at2"/>
<dbReference type="PANTHER" id="PTHR13696">
    <property type="entry name" value="P-LOOP CONTAINING NUCLEOSIDE TRIPHOSPHATE HYDROLASE"/>
    <property type="match status" value="1"/>
</dbReference>
<sequence length="276" mass="30703">MIGDNIVKLRKKNNMQQKELAQLIDISVQGLIKWEKGKVEIPYSGLSKIADVFKVPLDYIVKGAPSKVISLINSKGGNTKSSLLRQIAVGIVTEHPEIKVLCIDTDPQQTLVMYSENGLHENIKVIGFDSNSIAVSEKYRKLIEESQYKYDYILVDTAGYVAVTDLLTSIIANSDVVVPITLNETALGPTISSISNIADVRDSLDLPTKIIGIRNRVNRTVKESKMPFELDGYMGLKLMDSFLPDAIQYQRDTNFSNTSITKEVKEIVNELLPIID</sequence>
<dbReference type="KEGG" id="fll:EI427_22040"/>
<protein>
    <submittedName>
        <fullName evidence="2">Helix-turn-helix domain-containing protein</fullName>
    </submittedName>
</protein>
<dbReference type="SMART" id="SM00530">
    <property type="entry name" value="HTH_XRE"/>
    <property type="match status" value="1"/>
</dbReference>
<dbReference type="SUPFAM" id="SSF47413">
    <property type="entry name" value="lambda repressor-like DNA-binding domains"/>
    <property type="match status" value="1"/>
</dbReference>
<evidence type="ECO:0000313" key="3">
    <source>
        <dbReference type="Proteomes" id="UP000267268"/>
    </source>
</evidence>